<dbReference type="Pfam" id="PF04829">
    <property type="entry name" value="PT-VENN"/>
    <property type="match status" value="1"/>
</dbReference>
<evidence type="ECO:0000256" key="3">
    <source>
        <dbReference type="ARBA" id="ARBA00022913"/>
    </source>
</evidence>
<dbReference type="SUPFAM" id="SSF51126">
    <property type="entry name" value="Pectin lyase-like"/>
    <property type="match status" value="1"/>
</dbReference>
<dbReference type="RefSeq" id="WP_265282371.1">
    <property type="nucleotide sequence ID" value="NZ_QZCW01000002.1"/>
</dbReference>
<keyword evidence="2" id="KW-0800">Toxin</keyword>
<dbReference type="EMBL" id="QZCW01000002">
    <property type="protein sequence ID" value="MCW5321912.1"/>
    <property type="molecule type" value="Genomic_DNA"/>
</dbReference>
<evidence type="ECO:0000256" key="5">
    <source>
        <dbReference type="SAM" id="MobiDB-lite"/>
    </source>
</evidence>
<organism evidence="7 8">
    <name type="scientific">Verminephrobacter aporrectodeae subsp. tuberculatae</name>
    <dbReference type="NCBI Taxonomy" id="1110392"/>
    <lineage>
        <taxon>Bacteria</taxon>
        <taxon>Pseudomonadati</taxon>
        <taxon>Pseudomonadota</taxon>
        <taxon>Betaproteobacteria</taxon>
        <taxon>Burkholderiales</taxon>
        <taxon>Comamonadaceae</taxon>
        <taxon>Verminephrobacter</taxon>
    </lineage>
</organism>
<evidence type="ECO:0000256" key="2">
    <source>
        <dbReference type="ARBA" id="ARBA00022656"/>
    </source>
</evidence>
<dbReference type="NCBIfam" id="TIGR01901">
    <property type="entry name" value="adhes_NPXG"/>
    <property type="match status" value="1"/>
</dbReference>
<reference evidence="8" key="1">
    <citation type="submission" date="2023-07" db="EMBL/GenBank/DDBJ databases">
        <title>Verminephrobacter genomes.</title>
        <authorList>
            <person name="Lund M.B."/>
        </authorList>
    </citation>
    <scope>NUCLEOTIDE SEQUENCE [LARGE SCALE GENOMIC DNA]</scope>
    <source>
        <strain evidence="8">AtM5-05</strain>
    </source>
</reference>
<comment type="subcellular location">
    <subcellularLocation>
        <location evidence="1">Target cell</location>
        <location evidence="1">Target cell cytoplasm</location>
    </subcellularLocation>
</comment>
<evidence type="ECO:0000313" key="7">
    <source>
        <dbReference type="EMBL" id="MCW5321912.1"/>
    </source>
</evidence>
<dbReference type="InterPro" id="IPR033799">
    <property type="entry name" value="CdiA_EC869-like"/>
</dbReference>
<keyword evidence="3" id="KW-1266">Target cell cytoplasm</keyword>
<dbReference type="Pfam" id="PF05860">
    <property type="entry name" value="TPS"/>
    <property type="match status" value="1"/>
</dbReference>
<feature type="region of interest" description="Disordered" evidence="5">
    <location>
        <begin position="20"/>
        <end position="47"/>
    </location>
</feature>
<feature type="domain" description="Filamentous haemagglutinin FhaB/tRNA nuclease CdiA-like TPS" evidence="6">
    <location>
        <begin position="93"/>
        <end position="202"/>
    </location>
</feature>
<dbReference type="Pfam" id="PF21111">
    <property type="entry name" value="CDI_toxin_EC869_like"/>
    <property type="match status" value="1"/>
</dbReference>
<dbReference type="InterPro" id="IPR024973">
    <property type="entry name" value="ESPR"/>
</dbReference>
<keyword evidence="4" id="KW-0843">Virulence</keyword>
<evidence type="ECO:0000313" key="8">
    <source>
        <dbReference type="Proteomes" id="UP001208935"/>
    </source>
</evidence>
<accession>A0ABT3KU99</accession>
<name>A0ABT3KU99_9BURK</name>
<dbReference type="Gene3D" id="2.160.20.10">
    <property type="entry name" value="Single-stranded right-handed beta-helix, Pectin lyase-like"/>
    <property type="match status" value="1"/>
</dbReference>
<sequence length="2002" mass="206142">MNRNRHRIVFNERRGERMAVAETAQGSGKSAAGEGGAGAGSGQAPSLPAGGRCRPVALALWLALGALPMPMAWAQIIADPAAPANQRPTVLSDGTRPLVNIQTPSAAGLSRNTYKQFDVPASGIVLNNSSSNPWLYNGVLAKTILNEVNSAEYSHINGAVTVNGAAAQVIVANPSGIYVNGGSFANTSRLTLTTGTAQVSNGALTGFTVSGPRSVTIGPGGLNSSATPYTDIMSRAFHLLGGFQAQDINVTLGAQTVAYDTGLVSNQDSNADVSPPAFEMDSSALGGMYANSIHILATQAGLGVRNHGTWRAGGGQIVVTVNGRLENHGTWQAGGGQIAVTANDRLENSGTIAAGAVSLVAAKGHIQNTGSIQGTRSVVTASEGDTYLYGAGLVQQTAGSAVVISAKGDVKLFNDAYHGATQVSSSTAGGGHVSISAGHNIDLDDGTSVAADKDVQLRSDDLVLARDNASVTSRSGNVSVLSGTGIVLYHSTVTGQQVHLETGAEFRDSEAGIWITGGNVRGQTQTTALATGDIRVFDPGSAAVSSGGNVHIQAARAVDIAAGNTITADRHMSVMAGTALTLHANSGRTATNGEKVRLSAGGNMLVSGGSVMATGSNLSAGKNLTIEANDGSVSLNALSNAAGASVDRITLSAGDDLKVSAFKGSLLATGLQANGRNISLASTGTTRVASSTAYVGSNVVAVSSELSASEGITLASVAGGTSGQVEVVSSGLNAGGQVRLLADDMVFISADTNTVGGVVSPATSGITGGSVLIQAETVQTDAARIRANGNKSSPEKSGDIAITATGDILLDTHTGVASQLNSTGNIALHANRHLTFAQTQVNAGGNLSGTSATGQINGTGASLVARDLLSLSSKDAQTHTNGRYSSGAATIFNQTGHLALNGTSVHATGTSGASGLDDVSGQISVESGGTMEIDAHSLLASRTDLSMIKGLGDFNIGPLTANSSHSLTMITRNGNINLTGSAGTAGVGSSPRVVAYANGDLTLVANNILLEGSYLRAVHGTLNLTATTGNITATALRASKTEAGFLNHYWDYVQLLGGREVNIRAAGHIDMDGVFVHSHDSVNIQSGGDTTIAGKHGRWTVDNRAYPGGWFQDEVLLWPSDIKGNTGVNIGAQGGNLTLNATSINAASGKASLQASGHIKLEAAQKHRLHRSRSERSYETCIWVFCNDVDETTHRHHEYLTNSPVTVTAQDIEVKAGNDLTTYGTQFHASRNLALQAGDGIRYYAVWDQQYISDTTYQEQSFLGWTWDRNTTINSTQLLAGQPTQLQSQNDILSNSGGNQLLQGTQVRYGGRAAFNPGVGERARADAQIILELLTNTVTQTRTQDANYVVWQSKINSGSTTQTGVLPSFTGPSAPVFNAPGGLVVQIPDGDFRRQIQTLSQQPGMDYLNTLVNRTDVNWQPVKLAFNTWNYKQEGLTQAGAALVAVAVAWALGPAGAGLISSATTTMGMMGNAVLSSLASQAAIALINSKGDLGEALRTLGSSQTVKATIAAALTAGVLDKLGATSTMTDLSSRTGFSEKLTYNLINATGRALTTTAITGGNLEDALKAALISGLVDTAHGQAASQIKGLEAEYLAHKLAHALAGCVAGAAAGGRCKDGAIGSAIGEVVASMFKPANGMFYTETEKANVLAYSKLVAGAASAYAGGNAQTAITTAEVAVENNSLRRFSPLIYLLAAAAYTTGVGDGDPVAGLEIIGQGKDPLSQVIASGMETAVTLSMDVYPKETTAVLEFLSGVGETIDATVTYADDRTGRVVSTQWNSLSQATRDRLKGGGKVIDVVLNAGQVHAVKIILGAPKVVGVLTPDVAIRKPVGVATPDGATLKPVGAATPDITTPGAVNWTTPKKNLRGKSFENNLESTKYSQENGYVMLDKIQHNHKTFDSFNRTTGHAVSIKTMDTLGLSGSKPMTPGQAAGYLRRYVKEAKDYEKSAHQANGIEAGDIQSRRIELAIPEGTPIKVHDKLNEVARDALVQGVQVIISVVVK</sequence>
<dbReference type="Gene3D" id="3.40.1350.110">
    <property type="match status" value="1"/>
</dbReference>
<protein>
    <submittedName>
        <fullName evidence="7">Filamentous hemagglutinin N-terminal domain-containing protein</fullName>
    </submittedName>
</protein>
<dbReference type="InterPro" id="IPR008638">
    <property type="entry name" value="FhaB/CdiA-like_TPS"/>
</dbReference>
<dbReference type="SMART" id="SM00912">
    <property type="entry name" value="Haemagg_act"/>
    <property type="match status" value="1"/>
</dbReference>
<dbReference type="Proteomes" id="UP001208935">
    <property type="component" value="Unassembled WGS sequence"/>
</dbReference>
<evidence type="ECO:0000256" key="4">
    <source>
        <dbReference type="ARBA" id="ARBA00023026"/>
    </source>
</evidence>
<evidence type="ECO:0000259" key="6">
    <source>
        <dbReference type="SMART" id="SM00912"/>
    </source>
</evidence>
<comment type="caution">
    <text evidence="7">The sequence shown here is derived from an EMBL/GenBank/DDBJ whole genome shotgun (WGS) entry which is preliminary data.</text>
</comment>
<dbReference type="InterPro" id="IPR012334">
    <property type="entry name" value="Pectin_lyas_fold"/>
</dbReference>
<dbReference type="Pfam" id="PF04830">
    <property type="entry name" value="DUF637"/>
    <property type="match status" value="1"/>
</dbReference>
<dbReference type="Pfam" id="PF13018">
    <property type="entry name" value="ESPR"/>
    <property type="match status" value="1"/>
</dbReference>
<dbReference type="InterPro" id="IPR011050">
    <property type="entry name" value="Pectin_lyase_fold/virulence"/>
</dbReference>
<dbReference type="InterPro" id="IPR006914">
    <property type="entry name" value="VENN_dom"/>
</dbReference>
<proteinExistence type="predicted"/>
<keyword evidence="8" id="KW-1185">Reference proteome</keyword>
<dbReference type="InterPro" id="IPR006915">
    <property type="entry name" value="DUF637_hemagglutn_put"/>
</dbReference>
<evidence type="ECO:0000256" key="1">
    <source>
        <dbReference type="ARBA" id="ARBA00004219"/>
    </source>
</evidence>
<gene>
    <name evidence="7" type="ORF">D5039_12325</name>
</gene>